<feature type="transmembrane region" description="Helical" evidence="1">
    <location>
        <begin position="16"/>
        <end position="37"/>
    </location>
</feature>
<gene>
    <name evidence="2" type="ORF">FOF44_04335</name>
</gene>
<comment type="caution">
    <text evidence="2">The sequence shown here is derived from an EMBL/GenBank/DDBJ whole genome shotgun (WGS) entry which is preliminary data.</text>
</comment>
<dbReference type="AlphaFoldDB" id="A0A557PD52"/>
<dbReference type="EMBL" id="VMKJ01000005">
    <property type="protein sequence ID" value="TVO38566.1"/>
    <property type="molecule type" value="Genomic_DNA"/>
</dbReference>
<keyword evidence="1" id="KW-0472">Membrane</keyword>
<reference evidence="2 3" key="1">
    <citation type="submission" date="2019-07" db="EMBL/GenBank/DDBJ databases">
        <title>The draft genome sequence of Vibrio algivorus M1486.</title>
        <authorList>
            <person name="Meng X."/>
        </authorList>
    </citation>
    <scope>NUCLEOTIDE SEQUENCE [LARGE SCALE GENOMIC DNA]</scope>
    <source>
        <strain evidence="2 3">M1486</strain>
    </source>
</reference>
<evidence type="ECO:0000256" key="1">
    <source>
        <dbReference type="SAM" id="Phobius"/>
    </source>
</evidence>
<keyword evidence="1" id="KW-1133">Transmembrane helix</keyword>
<dbReference type="RefSeq" id="WP_144387573.1">
    <property type="nucleotide sequence ID" value="NZ_CANNCB010000002.1"/>
</dbReference>
<name>A0A557PD52_9VIBR</name>
<evidence type="ECO:0000313" key="2">
    <source>
        <dbReference type="EMBL" id="TVO38566.1"/>
    </source>
</evidence>
<keyword evidence="1" id="KW-0812">Transmembrane</keyword>
<sequence length="165" mass="19245">MKTHIHSISRFTISRYLCGSIFVTILLSASLACWLLVNSYHDFDNAKERTKFFHVVNQFILALNLYGRERGFANELIFSDQQNKPVAWQALMKGRLETDQALNTLPKEFITSEQWKKINTSKQIAREKIDHYKTNTAINIQQSREAVDALLKSTRIYRLEYIDSL</sequence>
<protein>
    <submittedName>
        <fullName evidence="2">Uncharacterized protein</fullName>
    </submittedName>
</protein>
<dbReference type="OrthoDB" id="9948898at2"/>
<proteinExistence type="predicted"/>
<organism evidence="2 3">
    <name type="scientific">Vibrio algivorus</name>
    <dbReference type="NCBI Taxonomy" id="1667024"/>
    <lineage>
        <taxon>Bacteria</taxon>
        <taxon>Pseudomonadati</taxon>
        <taxon>Pseudomonadota</taxon>
        <taxon>Gammaproteobacteria</taxon>
        <taxon>Vibrionales</taxon>
        <taxon>Vibrionaceae</taxon>
        <taxon>Vibrio</taxon>
    </lineage>
</organism>
<dbReference type="Proteomes" id="UP000319828">
    <property type="component" value="Unassembled WGS sequence"/>
</dbReference>
<evidence type="ECO:0000313" key="3">
    <source>
        <dbReference type="Proteomes" id="UP000319828"/>
    </source>
</evidence>
<dbReference type="PROSITE" id="PS51257">
    <property type="entry name" value="PROKAR_LIPOPROTEIN"/>
    <property type="match status" value="1"/>
</dbReference>
<accession>A0A557PD52</accession>